<dbReference type="Proteomes" id="UP000000872">
    <property type="component" value="Segment"/>
</dbReference>
<protein>
    <submittedName>
        <fullName evidence="1">AMV240</fullName>
    </submittedName>
</protein>
<dbReference type="KEGG" id="vg:1494830"/>
<accession>Q9EMG6</accession>
<organism evidence="1 2">
    <name type="scientific">Amsacta moorei entomopoxvirus</name>
    <name type="common">AmEPV</name>
    <dbReference type="NCBI Taxonomy" id="28321"/>
    <lineage>
        <taxon>Viruses</taxon>
        <taxon>Varidnaviria</taxon>
        <taxon>Bamfordvirae</taxon>
        <taxon>Nucleocytoviricota</taxon>
        <taxon>Pokkesviricetes</taxon>
        <taxon>Chitovirales</taxon>
        <taxon>Poxviridae</taxon>
        <taxon>Entomopoxvirinae</taxon>
        <taxon>Betaentomopoxvirus</taxon>
    </lineage>
</organism>
<evidence type="ECO:0000313" key="2">
    <source>
        <dbReference type="Proteomes" id="UP000000872"/>
    </source>
</evidence>
<gene>
    <name evidence="1" type="primary">AMV240</name>
</gene>
<name>Q9EMG6_AMEPV</name>
<organismHost>
    <name type="scientific">Amsacta</name>
    <dbReference type="NCBI Taxonomy" id="340055"/>
</organismHost>
<dbReference type="GeneID" id="1494830"/>
<keyword evidence="2" id="KW-1185">Reference proteome</keyword>
<dbReference type="RefSeq" id="NP_065022.1">
    <property type="nucleotide sequence ID" value="NC_002520.1"/>
</dbReference>
<dbReference type="EMBL" id="AF250284">
    <property type="protein sequence ID" value="AAG02946.1"/>
    <property type="molecule type" value="Genomic_DNA"/>
</dbReference>
<sequence length="266" mass="31474">MDILLIASKLSYFSDHNIYVDDEEKLEILNKYNPGLINNYINNNTKKKYTTIIDNYNEIEKNKLLNEISDVDNSDSTDLTNKISNIIFKSVYSKTEEGSNSVINVISDNKLKNSLAEDISLKRGCIKEDYNIDLYEKKYNVNITNRNKYYIKKLLSFDYNNKKINIIVCGKIDGIINDVLIESKNRRKRLFKYIPIYEKVQLEIYLFLLNYKKSKLIQHYDNEIDVIDYIPDEQLFSEICNNIISYFIKMFSNNILNIDYNNKKFN</sequence>
<dbReference type="OrthoDB" id="14816at10239"/>
<evidence type="ECO:0000313" key="1">
    <source>
        <dbReference type="EMBL" id="AAG02946.1"/>
    </source>
</evidence>
<reference evidence="1 2" key="1">
    <citation type="journal article" date="2000" name="Virology">
        <title>Complete genomic sequence of the Amsacta moorei entomopoxvirus: analysis and comparison with other poxviruses.</title>
        <authorList>
            <person name="Bawden A.L."/>
            <person name="Glassberg K.J."/>
            <person name="Diggans J."/>
            <person name="Shaw R."/>
            <person name="Farmerie W."/>
            <person name="Moyer R.W."/>
        </authorList>
    </citation>
    <scope>NUCLEOTIDE SEQUENCE [LARGE SCALE GENOMIC DNA]</scope>
</reference>
<proteinExistence type="predicted"/>